<evidence type="ECO:0000313" key="1">
    <source>
        <dbReference type="Proteomes" id="UP000095283"/>
    </source>
</evidence>
<dbReference type="AlphaFoldDB" id="A0A1I7WFY1"/>
<dbReference type="WBParaSite" id="Hba_03889">
    <property type="protein sequence ID" value="Hba_03889"/>
    <property type="gene ID" value="Hba_03889"/>
</dbReference>
<protein>
    <submittedName>
        <fullName evidence="2">Secreted protein</fullName>
    </submittedName>
</protein>
<evidence type="ECO:0000313" key="2">
    <source>
        <dbReference type="WBParaSite" id="Hba_03889"/>
    </source>
</evidence>
<dbReference type="Proteomes" id="UP000095283">
    <property type="component" value="Unplaced"/>
</dbReference>
<reference evidence="2" key="1">
    <citation type="submission" date="2016-11" db="UniProtKB">
        <authorList>
            <consortium name="WormBaseParasite"/>
        </authorList>
    </citation>
    <scope>IDENTIFICATION</scope>
</reference>
<keyword evidence="1" id="KW-1185">Reference proteome</keyword>
<name>A0A1I7WFY1_HETBA</name>
<organism evidence="1 2">
    <name type="scientific">Heterorhabditis bacteriophora</name>
    <name type="common">Entomopathogenic nematode worm</name>
    <dbReference type="NCBI Taxonomy" id="37862"/>
    <lineage>
        <taxon>Eukaryota</taxon>
        <taxon>Metazoa</taxon>
        <taxon>Ecdysozoa</taxon>
        <taxon>Nematoda</taxon>
        <taxon>Chromadorea</taxon>
        <taxon>Rhabditida</taxon>
        <taxon>Rhabditina</taxon>
        <taxon>Rhabditomorpha</taxon>
        <taxon>Strongyloidea</taxon>
        <taxon>Heterorhabditidae</taxon>
        <taxon>Heterorhabditis</taxon>
    </lineage>
</organism>
<accession>A0A1I7WFY1</accession>
<sequence length="122" mass="14708">MFALAFFLIYIFIVVQRNWRLAISSQFVCLGNSSLFFKPRLKEEIKLLLCLKIKRQYFALCVHHVDVTATVMLDILRLLFGIYFLLRPIQLRRYLDNRVGIQVIQFKFSNFKFFQIQEFLNF</sequence>
<proteinExistence type="predicted"/>